<dbReference type="OMA" id="IMAKGPY"/>
<dbReference type="STRING" id="7719.ENSCINP00000033288"/>
<evidence type="ECO:0000256" key="17">
    <source>
        <dbReference type="ARBA" id="ARBA00068317"/>
    </source>
</evidence>
<proteinExistence type="inferred from homology"/>
<dbReference type="GeneTree" id="ENSGT00390000005678"/>
<dbReference type="Proteomes" id="UP000008144">
    <property type="component" value="Chromosome 11"/>
</dbReference>
<dbReference type="SUPFAM" id="SSF52096">
    <property type="entry name" value="ClpP/crotonase"/>
    <property type="match status" value="1"/>
</dbReference>
<dbReference type="AlphaFoldDB" id="H2XUF4"/>
<evidence type="ECO:0000256" key="11">
    <source>
        <dbReference type="ARBA" id="ARBA00036336"/>
    </source>
</evidence>
<comment type="catalytic activity">
    <reaction evidence="12">
        <text>(3Z)-decenoyl-CoA = (2E)-decenoyl-CoA</text>
        <dbReference type="Rhea" id="RHEA:77195"/>
        <dbReference type="ChEBI" id="CHEBI:61406"/>
        <dbReference type="ChEBI" id="CHEBI:195601"/>
    </reaction>
    <physiologicalReaction direction="left-to-right" evidence="12">
        <dbReference type="Rhea" id="RHEA:77196"/>
    </physiologicalReaction>
</comment>
<evidence type="ECO:0000256" key="22">
    <source>
        <dbReference type="RuleBase" id="RU003707"/>
    </source>
</evidence>
<evidence type="ECO:0000256" key="2">
    <source>
        <dbReference type="ARBA" id="ARBA00005005"/>
    </source>
</evidence>
<sequence length="250" mass="27954">DETSGITTITLSSAPANTLSLELLTNLIEKLRDIEKDDSVKGVLVTSKYNGETFISGLNSYDMHNQTDERLAKYWTAVQDIHFTMYSFGKPIVAAINGDAVAGGCAFVLTCDYRVMMKGKRTGLPEAQFGIVAPFFYIDVMKSVIGNRQCELALLEGKIFSTEEAAKVGLVDEAVDLNLVLPNAMKKLQHLVKIPQPAFKLTKQTLRQADIEKFIANRDQNLKTYIQDLTKHSVYVIIRIFFYIVQGFQN</sequence>
<dbReference type="PANTHER" id="PTHR11941:SF45">
    <property type="entry name" value="ENOYL-COA DELTA ISOMERASE 1, MITOCHONDRIAL"/>
    <property type="match status" value="1"/>
</dbReference>
<dbReference type="Gene3D" id="3.90.226.10">
    <property type="entry name" value="2-enoyl-CoA Hydratase, Chain A, domain 1"/>
    <property type="match status" value="1"/>
</dbReference>
<dbReference type="CDD" id="cd06558">
    <property type="entry name" value="crotonase-like"/>
    <property type="match status" value="1"/>
</dbReference>
<reference evidence="23" key="2">
    <citation type="journal article" date="2008" name="Genome Biol.">
        <title>Improved genome assembly and evidence-based global gene model set for the chordate Ciona intestinalis: new insight into intron and operon populations.</title>
        <authorList>
            <person name="Satou Y."/>
            <person name="Mineta K."/>
            <person name="Ogasawara M."/>
            <person name="Sasakura Y."/>
            <person name="Shoguchi E."/>
            <person name="Ueno K."/>
            <person name="Yamada L."/>
            <person name="Matsumoto J."/>
            <person name="Wasserscheid J."/>
            <person name="Dewar K."/>
            <person name="Wiley G.B."/>
            <person name="Macmil S.L."/>
            <person name="Roe B.A."/>
            <person name="Zeller R.W."/>
            <person name="Hastings K.E."/>
            <person name="Lemaire P."/>
            <person name="Lindquist E."/>
            <person name="Endo T."/>
            <person name="Hotta K."/>
            <person name="Inaba K."/>
        </authorList>
    </citation>
    <scope>NUCLEOTIDE SEQUENCE [LARGE SCALE GENOMIC DNA]</scope>
    <source>
        <strain evidence="23">wild type</strain>
    </source>
</reference>
<dbReference type="InterPro" id="IPR001753">
    <property type="entry name" value="Enoyl-CoA_hydra/iso"/>
</dbReference>
<comment type="function">
    <text evidence="16">Key enzyme of fatty acid beta-oxidation. Able to isomerize both 3-cis (3Z) and 3-trans (3E) double bonds into the 2-trans (2E) form in a range of enoyl-CoA species, with a preference for (3Z)-enoyl-CoAs over (3E)-enoyl-CoAs. The catalytic efficiency of this enzyme is not affected by the fatty acyl chain length.</text>
</comment>
<evidence type="ECO:0000256" key="5">
    <source>
        <dbReference type="ARBA" id="ARBA00022832"/>
    </source>
</evidence>
<organism evidence="23 24">
    <name type="scientific">Ciona intestinalis</name>
    <name type="common">Transparent sea squirt</name>
    <name type="synonym">Ascidia intestinalis</name>
    <dbReference type="NCBI Taxonomy" id="7719"/>
    <lineage>
        <taxon>Eukaryota</taxon>
        <taxon>Metazoa</taxon>
        <taxon>Chordata</taxon>
        <taxon>Tunicata</taxon>
        <taxon>Ascidiacea</taxon>
        <taxon>Phlebobranchia</taxon>
        <taxon>Cionidae</taxon>
        <taxon>Ciona</taxon>
    </lineage>
</organism>
<evidence type="ECO:0000256" key="12">
    <source>
        <dbReference type="ARBA" id="ARBA00050938"/>
    </source>
</evidence>
<keyword evidence="7" id="KW-0007">Acetylation</keyword>
<accession>H2XUF4</accession>
<comment type="catalytic activity">
    <reaction evidence="15">
        <text>(3Z)-octenoyl-CoA = (2E)-octenoyl-CoA</text>
        <dbReference type="Rhea" id="RHEA:46044"/>
        <dbReference type="ChEBI" id="CHEBI:62242"/>
        <dbReference type="ChEBI" id="CHEBI:85640"/>
    </reaction>
    <physiologicalReaction direction="left-to-right" evidence="15">
        <dbReference type="Rhea" id="RHEA:46045"/>
    </physiologicalReaction>
</comment>
<evidence type="ECO:0000256" key="10">
    <source>
        <dbReference type="ARBA" id="ARBA00023235"/>
    </source>
</evidence>
<dbReference type="FunFam" id="3.90.226.10:FF:000034">
    <property type="entry name" value="Enoyl-CoA delta isomerase 1"/>
    <property type="match status" value="1"/>
</dbReference>
<comment type="catalytic activity">
    <reaction evidence="11">
        <text>(3Z)-hexenoyl-CoA = (2E)-hexenoyl-CoA</text>
        <dbReference type="Rhea" id="RHEA:45748"/>
        <dbReference type="ChEBI" id="CHEBI:62077"/>
        <dbReference type="ChEBI" id="CHEBI:85415"/>
    </reaction>
    <physiologicalReaction direction="left-to-right" evidence="11">
        <dbReference type="Rhea" id="RHEA:45749"/>
    </physiologicalReaction>
</comment>
<dbReference type="GO" id="GO:0005739">
    <property type="term" value="C:mitochondrion"/>
    <property type="evidence" value="ECO:0000318"/>
    <property type="project" value="GO_Central"/>
</dbReference>
<evidence type="ECO:0000313" key="24">
    <source>
        <dbReference type="Proteomes" id="UP000008144"/>
    </source>
</evidence>
<comment type="catalytic activity">
    <reaction evidence="14">
        <text>(3Z)-dodecenoyl-CoA = (2E)-dodecenoyl-CoA</text>
        <dbReference type="Rhea" id="RHEA:23716"/>
        <dbReference type="ChEBI" id="CHEBI:57330"/>
        <dbReference type="ChEBI" id="CHEBI:58543"/>
        <dbReference type="EC" id="5.3.3.8"/>
    </reaction>
    <physiologicalReaction direction="left-to-right" evidence="14">
        <dbReference type="Rhea" id="RHEA:23717"/>
    </physiologicalReaction>
</comment>
<comment type="similarity">
    <text evidence="3 22">Belongs to the enoyl-CoA hydratase/isomerase family.</text>
</comment>
<evidence type="ECO:0000256" key="14">
    <source>
        <dbReference type="ARBA" id="ARBA00052376"/>
    </source>
</evidence>
<keyword evidence="6" id="KW-0809">Transit peptide</keyword>
<dbReference type="EMBL" id="EAAA01000804">
    <property type="status" value="NOT_ANNOTATED_CDS"/>
    <property type="molecule type" value="Genomic_DNA"/>
</dbReference>
<dbReference type="InterPro" id="IPR018376">
    <property type="entry name" value="Enoyl-CoA_hyd/isom_CS"/>
</dbReference>
<keyword evidence="8" id="KW-0443">Lipid metabolism</keyword>
<evidence type="ECO:0000256" key="4">
    <source>
        <dbReference type="ARBA" id="ARBA00011233"/>
    </source>
</evidence>
<protein>
    <recommendedName>
        <fullName evidence="17">Enoyl-CoA delta isomerase 1, mitochondrial</fullName>
    </recommendedName>
    <alternativeName>
        <fullName evidence="21">3,2-trans-enoyl-CoA isomerase</fullName>
    </alternativeName>
    <alternativeName>
        <fullName evidence="18 19">Delta(3),Delta(2)-enoyl-CoA isomerase</fullName>
    </alternativeName>
    <alternativeName>
        <fullName evidence="20">Dodecenoyl-CoA isomerase</fullName>
    </alternativeName>
</protein>
<dbReference type="PANTHER" id="PTHR11941">
    <property type="entry name" value="ENOYL-COA HYDRATASE-RELATED"/>
    <property type="match status" value="1"/>
</dbReference>
<comment type="pathway">
    <text evidence="2">Lipid metabolism; fatty acid beta-oxidation.</text>
</comment>
<comment type="subcellular location">
    <subcellularLocation>
        <location evidence="1">Mitochondrion matrix</location>
    </subcellularLocation>
</comment>
<evidence type="ECO:0000256" key="19">
    <source>
        <dbReference type="ARBA" id="ARBA00078358"/>
    </source>
</evidence>
<evidence type="ECO:0000256" key="18">
    <source>
        <dbReference type="ARBA" id="ARBA00076241"/>
    </source>
</evidence>
<keyword evidence="10" id="KW-0413">Isomerase</keyword>
<evidence type="ECO:0000256" key="21">
    <source>
        <dbReference type="ARBA" id="ARBA00083575"/>
    </source>
</evidence>
<reference evidence="23" key="4">
    <citation type="submission" date="2025-09" db="UniProtKB">
        <authorList>
            <consortium name="Ensembl"/>
        </authorList>
    </citation>
    <scope>IDENTIFICATION</scope>
</reference>
<dbReference type="PROSITE" id="PS00166">
    <property type="entry name" value="ENOYL_COA_HYDRATASE"/>
    <property type="match status" value="1"/>
</dbReference>
<evidence type="ECO:0000256" key="15">
    <source>
        <dbReference type="ARBA" id="ARBA00052542"/>
    </source>
</evidence>
<dbReference type="GO" id="GO:0005759">
    <property type="term" value="C:mitochondrial matrix"/>
    <property type="evidence" value="ECO:0007669"/>
    <property type="project" value="UniProtKB-SubCell"/>
</dbReference>
<dbReference type="InParanoid" id="H2XUF4"/>
<evidence type="ECO:0000256" key="8">
    <source>
        <dbReference type="ARBA" id="ARBA00023098"/>
    </source>
</evidence>
<dbReference type="GO" id="GO:0006635">
    <property type="term" value="P:fatty acid beta-oxidation"/>
    <property type="evidence" value="ECO:0000318"/>
    <property type="project" value="GO_Central"/>
</dbReference>
<keyword evidence="9" id="KW-0496">Mitochondrion</keyword>
<reference evidence="24" key="1">
    <citation type="journal article" date="2002" name="Science">
        <title>The draft genome of Ciona intestinalis: insights into chordate and vertebrate origins.</title>
        <authorList>
            <person name="Dehal P."/>
            <person name="Satou Y."/>
            <person name="Campbell R.K."/>
            <person name="Chapman J."/>
            <person name="Degnan B."/>
            <person name="De Tomaso A."/>
            <person name="Davidson B."/>
            <person name="Di Gregorio A."/>
            <person name="Gelpke M."/>
            <person name="Goodstein D.M."/>
            <person name="Harafuji N."/>
            <person name="Hastings K.E."/>
            <person name="Ho I."/>
            <person name="Hotta K."/>
            <person name="Huang W."/>
            <person name="Kawashima T."/>
            <person name="Lemaire P."/>
            <person name="Martinez D."/>
            <person name="Meinertzhagen I.A."/>
            <person name="Necula S."/>
            <person name="Nonaka M."/>
            <person name="Putnam N."/>
            <person name="Rash S."/>
            <person name="Saiga H."/>
            <person name="Satake M."/>
            <person name="Terry A."/>
            <person name="Yamada L."/>
            <person name="Wang H.G."/>
            <person name="Awazu S."/>
            <person name="Azumi K."/>
            <person name="Boore J."/>
            <person name="Branno M."/>
            <person name="Chin-Bow S."/>
            <person name="DeSantis R."/>
            <person name="Doyle S."/>
            <person name="Francino P."/>
            <person name="Keys D.N."/>
            <person name="Haga S."/>
            <person name="Hayashi H."/>
            <person name="Hino K."/>
            <person name="Imai K.S."/>
            <person name="Inaba K."/>
            <person name="Kano S."/>
            <person name="Kobayashi K."/>
            <person name="Kobayashi M."/>
            <person name="Lee B.I."/>
            <person name="Makabe K.W."/>
            <person name="Manohar C."/>
            <person name="Matassi G."/>
            <person name="Medina M."/>
            <person name="Mochizuki Y."/>
            <person name="Mount S."/>
            <person name="Morishita T."/>
            <person name="Miura S."/>
            <person name="Nakayama A."/>
            <person name="Nishizaka S."/>
            <person name="Nomoto H."/>
            <person name="Ohta F."/>
            <person name="Oishi K."/>
            <person name="Rigoutsos I."/>
            <person name="Sano M."/>
            <person name="Sasaki A."/>
            <person name="Sasakura Y."/>
            <person name="Shoguchi E."/>
            <person name="Shin-i T."/>
            <person name="Spagnuolo A."/>
            <person name="Stainier D."/>
            <person name="Suzuki M.M."/>
            <person name="Tassy O."/>
            <person name="Takatori N."/>
            <person name="Tokuoka M."/>
            <person name="Yagi K."/>
            <person name="Yoshizaki F."/>
            <person name="Wada S."/>
            <person name="Zhang C."/>
            <person name="Hyatt P.D."/>
            <person name="Larimer F."/>
            <person name="Detter C."/>
            <person name="Doggett N."/>
            <person name="Glavina T."/>
            <person name="Hawkins T."/>
            <person name="Richardson P."/>
            <person name="Lucas S."/>
            <person name="Kohara Y."/>
            <person name="Levine M."/>
            <person name="Satoh N."/>
            <person name="Rokhsar D.S."/>
        </authorList>
    </citation>
    <scope>NUCLEOTIDE SEQUENCE [LARGE SCALE GENOMIC DNA]</scope>
</reference>
<evidence type="ECO:0000313" key="23">
    <source>
        <dbReference type="Ensembl" id="ENSCINP00000033288.1"/>
    </source>
</evidence>
<dbReference type="Ensembl" id="ENSCINT00000036946.1">
    <property type="protein sequence ID" value="ENSCINP00000033288.1"/>
    <property type="gene ID" value="ENSCING00000022504.1"/>
</dbReference>
<evidence type="ECO:0000256" key="1">
    <source>
        <dbReference type="ARBA" id="ARBA00004305"/>
    </source>
</evidence>
<evidence type="ECO:0000256" key="13">
    <source>
        <dbReference type="ARBA" id="ARBA00051293"/>
    </source>
</evidence>
<comment type="subunit">
    <text evidence="4">Homotrimer.</text>
</comment>
<evidence type="ECO:0000256" key="16">
    <source>
        <dbReference type="ARBA" id="ARBA00056147"/>
    </source>
</evidence>
<dbReference type="InterPro" id="IPR029045">
    <property type="entry name" value="ClpP/crotonase-like_dom_sf"/>
</dbReference>
<dbReference type="HOGENOM" id="CLU_009834_7_5_1"/>
<evidence type="ECO:0000256" key="3">
    <source>
        <dbReference type="ARBA" id="ARBA00005254"/>
    </source>
</evidence>
<comment type="catalytic activity">
    <reaction evidence="13">
        <text>(2E)-tetradecenoyl-CoA = (3Z)-tetradecenoyl-CoA</text>
        <dbReference type="Rhea" id="RHEA:29847"/>
        <dbReference type="ChEBI" id="CHEBI:61405"/>
        <dbReference type="ChEBI" id="CHEBI:61968"/>
    </reaction>
    <physiologicalReaction direction="right-to-left" evidence="13">
        <dbReference type="Rhea" id="RHEA:29849"/>
    </physiologicalReaction>
</comment>
<evidence type="ECO:0000256" key="20">
    <source>
        <dbReference type="ARBA" id="ARBA00082088"/>
    </source>
</evidence>
<name>H2XUF4_CIOIN</name>
<keyword evidence="5" id="KW-0276">Fatty acid metabolism</keyword>
<evidence type="ECO:0000256" key="9">
    <source>
        <dbReference type="ARBA" id="ARBA00023128"/>
    </source>
</evidence>
<reference evidence="23" key="3">
    <citation type="submission" date="2025-08" db="UniProtKB">
        <authorList>
            <consortium name="Ensembl"/>
        </authorList>
    </citation>
    <scope>IDENTIFICATION</scope>
</reference>
<dbReference type="GO" id="GO:0004165">
    <property type="term" value="F:delta(3)-delta(2)-enoyl-CoA isomerase activity"/>
    <property type="evidence" value="ECO:0000318"/>
    <property type="project" value="GO_Central"/>
</dbReference>
<dbReference type="Pfam" id="PF00378">
    <property type="entry name" value="ECH_1"/>
    <property type="match status" value="1"/>
</dbReference>
<evidence type="ECO:0000256" key="7">
    <source>
        <dbReference type="ARBA" id="ARBA00022990"/>
    </source>
</evidence>
<evidence type="ECO:0000256" key="6">
    <source>
        <dbReference type="ARBA" id="ARBA00022946"/>
    </source>
</evidence>
<keyword evidence="24" id="KW-1185">Reference proteome</keyword>